<dbReference type="GO" id="GO:0000334">
    <property type="term" value="F:3-hydroxyanthranilate 3,4-dioxygenase activity"/>
    <property type="evidence" value="ECO:0007669"/>
    <property type="project" value="UniProtKB-EC"/>
</dbReference>
<dbReference type="InterPro" id="IPR011051">
    <property type="entry name" value="RmlC_Cupin_sf"/>
</dbReference>
<dbReference type="HAMAP" id="MF_00825">
    <property type="entry name" value="3_HAO"/>
    <property type="match status" value="1"/>
</dbReference>
<dbReference type="Proteomes" id="UP001248581">
    <property type="component" value="Chromosome"/>
</dbReference>
<feature type="binding site" evidence="7">
    <location>
        <position position="129"/>
    </location>
    <ligand>
        <name>Fe cation</name>
        <dbReference type="ChEBI" id="CHEBI:24875"/>
        <label>2</label>
    </ligand>
</feature>
<comment type="subunit">
    <text evidence="7">Homodimer.</text>
</comment>
<proteinExistence type="inferred from homology"/>
<keyword evidence="9" id="KW-1185">Reference proteome</keyword>
<keyword evidence="5 7" id="KW-0560">Oxidoreductase</keyword>
<keyword evidence="2 7" id="KW-0662">Pyridine nucleotide biosynthesis</keyword>
<evidence type="ECO:0000256" key="1">
    <source>
        <dbReference type="ARBA" id="ARBA00002752"/>
    </source>
</evidence>
<feature type="binding site" evidence="7">
    <location>
        <position position="47"/>
    </location>
    <ligand>
        <name>O2</name>
        <dbReference type="ChEBI" id="CHEBI:15379"/>
    </ligand>
</feature>
<evidence type="ECO:0000256" key="3">
    <source>
        <dbReference type="ARBA" id="ARBA00022723"/>
    </source>
</evidence>
<dbReference type="InterPro" id="IPR014710">
    <property type="entry name" value="RmlC-like_jellyroll"/>
</dbReference>
<sequence>MALPKALNVQKWINDNQHLLKRPPVNNELIFKDANMMVMMVGGPNERLDFHCNPVEELFYQLKGNCYLNSFDENGEPCEIHIKEGEMLLLPAGVLHSPQRPEPDSIGLVVEPARPEGQLDKLQWHCSNCYEMVYQIEAKILSIVEDLPKAYEAFHNNMDARTCKNCGTIHPGKDKPSN</sequence>
<feature type="binding site" evidence="7">
    <location>
        <position position="57"/>
    </location>
    <ligand>
        <name>substrate</name>
    </ligand>
</feature>
<feature type="binding site" evidence="7">
    <location>
        <position position="100"/>
    </location>
    <ligand>
        <name>substrate</name>
    </ligand>
</feature>
<dbReference type="RefSeq" id="WP_348388664.1">
    <property type="nucleotide sequence ID" value="NZ_CP134146.1"/>
</dbReference>
<evidence type="ECO:0000256" key="6">
    <source>
        <dbReference type="ARBA" id="ARBA00023004"/>
    </source>
</evidence>
<feature type="binding site" evidence="7">
    <location>
        <position position="57"/>
    </location>
    <ligand>
        <name>Fe cation</name>
        <dbReference type="ChEBI" id="CHEBI:24875"/>
        <label>1</label>
        <note>catalytic</note>
    </ligand>
</feature>
<keyword evidence="6 7" id="KW-0408">Iron</keyword>
<feature type="binding site" evidence="7">
    <location>
        <position position="163"/>
    </location>
    <ligand>
        <name>Fe cation</name>
        <dbReference type="ChEBI" id="CHEBI:24875"/>
        <label>2</label>
    </ligand>
</feature>
<dbReference type="InterPro" id="IPR010329">
    <property type="entry name" value="3hydroanth_dOase"/>
</dbReference>
<dbReference type="SUPFAM" id="SSF51182">
    <property type="entry name" value="RmlC-like cupins"/>
    <property type="match status" value="1"/>
</dbReference>
<comment type="cofactor">
    <cofactor evidence="7">
        <name>Fe(2+)</name>
        <dbReference type="ChEBI" id="CHEBI:29033"/>
    </cofactor>
    <text evidence="7">Binds 2 Fe(2+) ions per subunit.</text>
</comment>
<protein>
    <recommendedName>
        <fullName evidence="7">3-hydroxyanthranilate 3,4-dioxygenase</fullName>
        <ecNumber evidence="7">1.13.11.6</ecNumber>
    </recommendedName>
    <alternativeName>
        <fullName evidence="7">3-hydroxyanthranilate oxygenase</fullName>
        <shortName evidence="7">3-HAO</shortName>
    </alternativeName>
    <alternativeName>
        <fullName evidence="7">3-hydroxyanthranilic acid dioxygenase</fullName>
        <shortName evidence="7">HAD</shortName>
    </alternativeName>
</protein>
<dbReference type="PANTHER" id="PTHR15497">
    <property type="entry name" value="3-HYDROXYANTHRANILATE 3,4-DIOXYGENASE"/>
    <property type="match status" value="1"/>
</dbReference>
<dbReference type="NCBIfam" id="TIGR03037">
    <property type="entry name" value="anthran_nbaC"/>
    <property type="match status" value="1"/>
</dbReference>
<dbReference type="EC" id="1.13.11.6" evidence="7"/>
<comment type="similarity">
    <text evidence="7">Belongs to the 3-HAO family.</text>
</comment>
<organism evidence="8 9">
    <name type="scientific">Thalassotalea nanhaiensis</name>
    <dbReference type="NCBI Taxonomy" id="3065648"/>
    <lineage>
        <taxon>Bacteria</taxon>
        <taxon>Pseudomonadati</taxon>
        <taxon>Pseudomonadota</taxon>
        <taxon>Gammaproteobacteria</taxon>
        <taxon>Alteromonadales</taxon>
        <taxon>Colwelliaceae</taxon>
        <taxon>Thalassotalea</taxon>
    </lineage>
</organism>
<comment type="catalytic activity">
    <reaction evidence="7">
        <text>3-hydroxyanthranilate + O2 = (2Z,4Z)-2-amino-3-carboxymuconate 6-semialdehyde</text>
        <dbReference type="Rhea" id="RHEA:17953"/>
        <dbReference type="ChEBI" id="CHEBI:15379"/>
        <dbReference type="ChEBI" id="CHEBI:36559"/>
        <dbReference type="ChEBI" id="CHEBI:77612"/>
        <dbReference type="EC" id="1.13.11.6"/>
    </reaction>
</comment>
<evidence type="ECO:0000313" key="8">
    <source>
        <dbReference type="EMBL" id="WNC69522.1"/>
    </source>
</evidence>
<dbReference type="PANTHER" id="PTHR15497:SF1">
    <property type="entry name" value="3-HYDROXYANTHRANILATE 3,4-DIOXYGENASE"/>
    <property type="match status" value="1"/>
</dbReference>
<keyword evidence="4 7" id="KW-0223">Dioxygenase</keyword>
<feature type="binding site" evidence="7">
    <location>
        <position position="51"/>
    </location>
    <ligand>
        <name>Fe cation</name>
        <dbReference type="ChEBI" id="CHEBI:24875"/>
        <label>1</label>
        <note>catalytic</note>
    </ligand>
</feature>
<feature type="binding site" evidence="7">
    <location>
        <position position="166"/>
    </location>
    <ligand>
        <name>Fe cation</name>
        <dbReference type="ChEBI" id="CHEBI:24875"/>
        <label>2</label>
    </ligand>
</feature>
<evidence type="ECO:0000256" key="2">
    <source>
        <dbReference type="ARBA" id="ARBA00022642"/>
    </source>
</evidence>
<comment type="pathway">
    <text evidence="7">Cofactor biosynthesis; NAD(+) biosynthesis; quinolinate from L-kynurenine: step 3/3.</text>
</comment>
<evidence type="ECO:0000256" key="5">
    <source>
        <dbReference type="ARBA" id="ARBA00023002"/>
    </source>
</evidence>
<feature type="binding site" evidence="7">
    <location>
        <position position="126"/>
    </location>
    <ligand>
        <name>Fe cation</name>
        <dbReference type="ChEBI" id="CHEBI:24875"/>
        <label>2</label>
    </ligand>
</feature>
<evidence type="ECO:0000256" key="7">
    <source>
        <dbReference type="HAMAP-Rule" id="MF_00825"/>
    </source>
</evidence>
<keyword evidence="3 7" id="KW-0479">Metal-binding</keyword>
<feature type="binding site" evidence="7">
    <location>
        <position position="96"/>
    </location>
    <ligand>
        <name>Fe cation</name>
        <dbReference type="ChEBI" id="CHEBI:24875"/>
        <label>1</label>
        <note>catalytic</note>
    </ligand>
</feature>
<dbReference type="NCBIfam" id="NF009763">
    <property type="entry name" value="PRK13264.1"/>
    <property type="match status" value="1"/>
</dbReference>
<accession>A0ABY9TLA9</accession>
<feature type="binding site" evidence="7">
    <location>
        <position position="111"/>
    </location>
    <ligand>
        <name>substrate</name>
    </ligand>
</feature>
<reference evidence="9" key="1">
    <citation type="submission" date="2023-09" db="EMBL/GenBank/DDBJ databases">
        <authorList>
            <person name="Li S."/>
            <person name="Li X."/>
            <person name="Zhang C."/>
            <person name="Zhao Z."/>
        </authorList>
    </citation>
    <scope>NUCLEOTIDE SEQUENCE [LARGE SCALE GENOMIC DNA]</scope>
    <source>
        <strain evidence="9">SQ345</strain>
    </source>
</reference>
<dbReference type="EMBL" id="CP134146">
    <property type="protein sequence ID" value="WNC69522.1"/>
    <property type="molecule type" value="Genomic_DNA"/>
</dbReference>
<evidence type="ECO:0000256" key="4">
    <source>
        <dbReference type="ARBA" id="ARBA00022964"/>
    </source>
</evidence>
<evidence type="ECO:0000313" key="9">
    <source>
        <dbReference type="Proteomes" id="UP001248581"/>
    </source>
</evidence>
<dbReference type="Pfam" id="PF06052">
    <property type="entry name" value="3-HAO"/>
    <property type="match status" value="1"/>
</dbReference>
<dbReference type="CDD" id="cd06123">
    <property type="entry name" value="cupin_HAO"/>
    <property type="match status" value="1"/>
</dbReference>
<name>A0ABY9TLA9_9GAMM</name>
<gene>
    <name evidence="7" type="primary">nbaC</name>
    <name evidence="8" type="ORF">RI845_05080</name>
</gene>
<comment type="function">
    <text evidence="1 7">Catalyzes the oxidative ring opening of 3-hydroxyanthranilate to 2-amino-3-carboxymuconate semialdehyde, which spontaneously cyclizes to quinolinate.</text>
</comment>
<dbReference type="Gene3D" id="2.60.120.10">
    <property type="entry name" value="Jelly Rolls"/>
    <property type="match status" value="1"/>
</dbReference>